<feature type="compositionally biased region" description="Basic and acidic residues" evidence="1">
    <location>
        <begin position="59"/>
        <end position="72"/>
    </location>
</feature>
<sequence>MVGLVVVGVRRRALQEGRGHLGVRALRDVLDAQLTGEPRHGLGAGQLLEAPAVGPGDLTDQRGPRHREEADLARAAGPAPVQPAAEDQGGAEALLVPQEDEVGVVAGRAEPLFREGDQVDVVLVLERHRQRGGQFVEQRGECQPGRCEA</sequence>
<gene>
    <name evidence="2" type="ORF">SHKM778_79750</name>
</gene>
<dbReference type="AlphaFoldDB" id="A0AAT9HX73"/>
<name>A0AAT9HX73_9ACTN</name>
<protein>
    <submittedName>
        <fullName evidence="2">Uncharacterized protein</fullName>
    </submittedName>
</protein>
<evidence type="ECO:0000313" key="2">
    <source>
        <dbReference type="EMBL" id="BFO21587.1"/>
    </source>
</evidence>
<accession>A0AAT9HX73</accession>
<dbReference type="EMBL" id="AP035768">
    <property type="protein sequence ID" value="BFO21587.1"/>
    <property type="molecule type" value="Genomic_DNA"/>
</dbReference>
<organism evidence="2">
    <name type="scientific">Streptomyces haneummycinicus</name>
    <dbReference type="NCBI Taxonomy" id="3074435"/>
    <lineage>
        <taxon>Bacteria</taxon>
        <taxon>Bacillati</taxon>
        <taxon>Actinomycetota</taxon>
        <taxon>Actinomycetes</taxon>
        <taxon>Kitasatosporales</taxon>
        <taxon>Streptomycetaceae</taxon>
        <taxon>Streptomyces</taxon>
    </lineage>
</organism>
<reference evidence="2" key="2">
    <citation type="submission" date="2024-07" db="EMBL/GenBank/DDBJ databases">
        <title>Streptomyces haneummycinica sp. nov., a new antibiotic-producing actinobacterium isolated from marine sediment.</title>
        <authorList>
            <person name="Uemura M."/>
            <person name="Hamada M."/>
            <person name="Hirano S."/>
            <person name="Kobayashi K."/>
            <person name="Ohshiro T."/>
            <person name="Kobayashi T."/>
            <person name="Terahara T."/>
        </authorList>
    </citation>
    <scope>NUCLEOTIDE SEQUENCE</scope>
    <source>
        <strain evidence="2">KM77-8</strain>
    </source>
</reference>
<proteinExistence type="predicted"/>
<reference evidence="2" key="1">
    <citation type="submission" date="2024-06" db="EMBL/GenBank/DDBJ databases">
        <authorList>
            <consortium name="consrtm"/>
            <person name="Uemura M."/>
            <person name="Terahara T."/>
        </authorList>
    </citation>
    <scope>NUCLEOTIDE SEQUENCE</scope>
    <source>
        <strain evidence="2">KM77-8</strain>
    </source>
</reference>
<feature type="region of interest" description="Disordered" evidence="1">
    <location>
        <begin position="40"/>
        <end position="91"/>
    </location>
</feature>
<evidence type="ECO:0000256" key="1">
    <source>
        <dbReference type="SAM" id="MobiDB-lite"/>
    </source>
</evidence>